<keyword evidence="7" id="KW-1185">Reference proteome</keyword>
<evidence type="ECO:0000259" key="5">
    <source>
        <dbReference type="Pfam" id="PF12766"/>
    </source>
</evidence>
<comment type="cofactor">
    <cofactor evidence="1">
        <name>FMN</name>
        <dbReference type="ChEBI" id="CHEBI:58210"/>
    </cofactor>
</comment>
<dbReference type="Proteomes" id="UP000643701">
    <property type="component" value="Unassembled WGS sequence"/>
</dbReference>
<dbReference type="InterPro" id="IPR012349">
    <property type="entry name" value="Split_barrel_FMN-bd"/>
</dbReference>
<evidence type="ECO:0000256" key="3">
    <source>
        <dbReference type="ARBA" id="ARBA00022643"/>
    </source>
</evidence>
<protein>
    <submittedName>
        <fullName evidence="6">Pyridoxamine 5'-phosphate oxidase</fullName>
    </submittedName>
</protein>
<dbReference type="GO" id="GO:0004733">
    <property type="term" value="F:pyridoxamine phosphate oxidase activity"/>
    <property type="evidence" value="ECO:0007669"/>
    <property type="project" value="InterPro"/>
</dbReference>
<organism evidence="6 7">
    <name type="scientific">Psychroflexus maritimus</name>
    <dbReference type="NCBI Taxonomy" id="2714865"/>
    <lineage>
        <taxon>Bacteria</taxon>
        <taxon>Pseudomonadati</taxon>
        <taxon>Bacteroidota</taxon>
        <taxon>Flavobacteriia</taxon>
        <taxon>Flavobacteriales</taxon>
        <taxon>Flavobacteriaceae</taxon>
        <taxon>Psychroflexus</taxon>
    </lineage>
</organism>
<dbReference type="InterPro" id="IPR000659">
    <property type="entry name" value="Pyridox_Oxase"/>
</dbReference>
<dbReference type="SUPFAM" id="SSF50475">
    <property type="entry name" value="FMN-binding split barrel"/>
    <property type="match status" value="1"/>
</dbReference>
<accession>A0A967E3P8</accession>
<sequence length="181" mass="21252">MLKDILQDLTHELKFGYLKKKHPFRYFSLASASDTKVNQRTVVLREVTEKKELLIYTDYRSSKIKEFSTNKQASALFYHPKKLLQIQVSGAIQIITSGKEYEKHWNKMQGNSTKDFITALAPGTPIKNPDEVEYKEDENHFCLLKLKTNTIEYLQLKRPNHLRAKFELDENNEWDGQFLNP</sequence>
<dbReference type="GO" id="GO:0010181">
    <property type="term" value="F:FMN binding"/>
    <property type="evidence" value="ECO:0007669"/>
    <property type="project" value="InterPro"/>
</dbReference>
<dbReference type="Gene3D" id="2.30.110.10">
    <property type="entry name" value="Electron Transport, Fmn-binding Protein, Chain A"/>
    <property type="match status" value="1"/>
</dbReference>
<feature type="domain" description="Pyridoxamine 5'-phosphate oxidase Alr4036 family FMN-binding" evidence="5">
    <location>
        <begin position="19"/>
        <end position="95"/>
    </location>
</feature>
<dbReference type="AlphaFoldDB" id="A0A967E3P8"/>
<keyword evidence="4" id="KW-0560">Oxidoreductase</keyword>
<evidence type="ECO:0000256" key="4">
    <source>
        <dbReference type="ARBA" id="ARBA00023002"/>
    </source>
</evidence>
<keyword evidence="3" id="KW-0288">FMN</keyword>
<dbReference type="PANTHER" id="PTHR10851">
    <property type="entry name" value="PYRIDOXINE-5-PHOSPHATE OXIDASE"/>
    <property type="match status" value="1"/>
</dbReference>
<proteinExistence type="predicted"/>
<gene>
    <name evidence="6" type="ORF">G7034_11735</name>
</gene>
<keyword evidence="2" id="KW-0285">Flavoprotein</keyword>
<dbReference type="EMBL" id="JAANAS010000116">
    <property type="protein sequence ID" value="NGZ90919.1"/>
    <property type="molecule type" value="Genomic_DNA"/>
</dbReference>
<dbReference type="PANTHER" id="PTHR10851:SF3">
    <property type="entry name" value="PYRIDOXINE_PYRIDOXAMINE 5'-PHOSPHATE OXIDASE 2"/>
    <property type="match status" value="1"/>
</dbReference>
<comment type="caution">
    <text evidence="6">The sequence shown here is derived from an EMBL/GenBank/DDBJ whole genome shotgun (WGS) entry which is preliminary data.</text>
</comment>
<dbReference type="RefSeq" id="WP_166401145.1">
    <property type="nucleotide sequence ID" value="NZ_JAANAS010000116.1"/>
</dbReference>
<evidence type="ECO:0000256" key="2">
    <source>
        <dbReference type="ARBA" id="ARBA00022630"/>
    </source>
</evidence>
<reference evidence="6" key="1">
    <citation type="submission" date="2020-03" db="EMBL/GenBank/DDBJ databases">
        <title>Psychroflexus Maritimus sp. nov., isolate from marine sediment.</title>
        <authorList>
            <person name="Zhong Y.-L."/>
        </authorList>
    </citation>
    <scope>NUCLEOTIDE SEQUENCE</scope>
    <source>
        <strain evidence="6">C1</strain>
    </source>
</reference>
<dbReference type="GO" id="GO:0008615">
    <property type="term" value="P:pyridoxine biosynthetic process"/>
    <property type="evidence" value="ECO:0007669"/>
    <property type="project" value="InterPro"/>
</dbReference>
<dbReference type="InterPro" id="IPR024624">
    <property type="entry name" value="Pyridox_Oxase_Alr4036_FMN-bd"/>
</dbReference>
<name>A0A967E3P8_9FLAO</name>
<evidence type="ECO:0000313" key="7">
    <source>
        <dbReference type="Proteomes" id="UP000643701"/>
    </source>
</evidence>
<evidence type="ECO:0000256" key="1">
    <source>
        <dbReference type="ARBA" id="ARBA00001917"/>
    </source>
</evidence>
<evidence type="ECO:0000313" key="6">
    <source>
        <dbReference type="EMBL" id="NGZ90919.1"/>
    </source>
</evidence>
<dbReference type="Pfam" id="PF12766">
    <property type="entry name" value="Pyridox_oxase_2"/>
    <property type="match status" value="1"/>
</dbReference>